<keyword evidence="4" id="KW-1185">Reference proteome</keyword>
<evidence type="ECO:0000256" key="1">
    <source>
        <dbReference type="ARBA" id="ARBA00022679"/>
    </source>
</evidence>
<keyword evidence="3" id="KW-0489">Methyltransferase</keyword>
<organism evidence="3 4">
    <name type="scientific">Bradyrhizobium jicamae</name>
    <dbReference type="NCBI Taxonomy" id="280332"/>
    <lineage>
        <taxon>Bacteria</taxon>
        <taxon>Pseudomonadati</taxon>
        <taxon>Pseudomonadota</taxon>
        <taxon>Alphaproteobacteria</taxon>
        <taxon>Hyphomicrobiales</taxon>
        <taxon>Nitrobacteraceae</taxon>
        <taxon>Bradyrhizobium</taxon>
    </lineage>
</organism>
<comment type="caution">
    <text evidence="3">The sequence shown here is derived from an EMBL/GenBank/DDBJ whole genome shotgun (WGS) entry which is preliminary data.</text>
</comment>
<proteinExistence type="predicted"/>
<evidence type="ECO:0000313" key="3">
    <source>
        <dbReference type="EMBL" id="MBR0794858.1"/>
    </source>
</evidence>
<accession>A0ABS5FDK3</accession>
<name>A0ABS5FDK3_9BRAD</name>
<keyword evidence="1" id="KW-0808">Transferase</keyword>
<dbReference type="InterPro" id="IPR050447">
    <property type="entry name" value="Erg6_SMT_methyltransf"/>
</dbReference>
<dbReference type="InterPro" id="IPR029063">
    <property type="entry name" value="SAM-dependent_MTases_sf"/>
</dbReference>
<feature type="domain" description="Methyltransferase type 11" evidence="2">
    <location>
        <begin position="72"/>
        <end position="169"/>
    </location>
</feature>
<dbReference type="InterPro" id="IPR013216">
    <property type="entry name" value="Methyltransf_11"/>
</dbReference>
<reference evidence="4" key="1">
    <citation type="journal article" date="2021" name="ISME J.">
        <title>Evolutionary origin and ecological implication of a unique nif island in free-living Bradyrhizobium lineages.</title>
        <authorList>
            <person name="Tao J."/>
        </authorList>
    </citation>
    <scope>NUCLEOTIDE SEQUENCE [LARGE SCALE GENOMIC DNA]</scope>
    <source>
        <strain evidence="4">SZCCT0434</strain>
    </source>
</reference>
<evidence type="ECO:0000259" key="2">
    <source>
        <dbReference type="Pfam" id="PF08241"/>
    </source>
</evidence>
<protein>
    <submittedName>
        <fullName evidence="3">Methyltransferase domain-containing protein</fullName>
    </submittedName>
</protein>
<dbReference type="Gene3D" id="3.40.50.150">
    <property type="entry name" value="Vaccinia Virus protein VP39"/>
    <property type="match status" value="1"/>
</dbReference>
<evidence type="ECO:0000313" key="4">
    <source>
        <dbReference type="Proteomes" id="UP001315278"/>
    </source>
</evidence>
<dbReference type="RefSeq" id="WP_212491928.1">
    <property type="nucleotide sequence ID" value="NZ_JAFCJH010000004.1"/>
</dbReference>
<dbReference type="GO" id="GO:0008168">
    <property type="term" value="F:methyltransferase activity"/>
    <property type="evidence" value="ECO:0007669"/>
    <property type="project" value="UniProtKB-KW"/>
</dbReference>
<dbReference type="PANTHER" id="PTHR44068:SF11">
    <property type="entry name" value="GERANYL DIPHOSPHATE 2-C-METHYLTRANSFERASE"/>
    <property type="match status" value="1"/>
</dbReference>
<dbReference type="PANTHER" id="PTHR44068">
    <property type="entry name" value="ZGC:194242"/>
    <property type="match status" value="1"/>
</dbReference>
<dbReference type="Pfam" id="PF08241">
    <property type="entry name" value="Methyltransf_11"/>
    <property type="match status" value="1"/>
</dbReference>
<dbReference type="CDD" id="cd02440">
    <property type="entry name" value="AdoMet_MTases"/>
    <property type="match status" value="1"/>
</dbReference>
<sequence>MSDAISQTVYFYDRHPISHELILAKLRTSRGHLDGLRPEELFPHDQDHYGGLAATDELARGAQICDRSRVADFCAGLGGTVRYLAHKYGADVTGIELTPARAAGAQELTRRVNLHNTARIVEGNVMEVPLPDASIDAVVSQEAFCHVPDVTSAVAEAFRILKTGGRLAFTDWIANQPLDAADAQLMWEGMAIQPLRSIAQYRSLVESVGFRVLSTKDLTEEWRPILKERLAMYQLLREEARQAGTPMGHDAFHESYIRFVDLIQECKLGGVRIMASK</sequence>
<dbReference type="GO" id="GO:0032259">
    <property type="term" value="P:methylation"/>
    <property type="evidence" value="ECO:0007669"/>
    <property type="project" value="UniProtKB-KW"/>
</dbReference>
<dbReference type="Proteomes" id="UP001315278">
    <property type="component" value="Unassembled WGS sequence"/>
</dbReference>
<gene>
    <name evidence="3" type="ORF">JQ615_05565</name>
</gene>
<dbReference type="SUPFAM" id="SSF53335">
    <property type="entry name" value="S-adenosyl-L-methionine-dependent methyltransferases"/>
    <property type="match status" value="1"/>
</dbReference>
<dbReference type="EMBL" id="JAFCJH010000004">
    <property type="protein sequence ID" value="MBR0794858.1"/>
    <property type="molecule type" value="Genomic_DNA"/>
</dbReference>